<dbReference type="PIRSF" id="PIRSF001788">
    <property type="entry name" value="GMF-beta"/>
    <property type="match status" value="1"/>
</dbReference>
<dbReference type="SUPFAM" id="SSF55753">
    <property type="entry name" value="Actin depolymerizing proteins"/>
    <property type="match status" value="1"/>
</dbReference>
<evidence type="ECO:0000256" key="1">
    <source>
        <dbReference type="ARBA" id="ARBA00010055"/>
    </source>
</evidence>
<feature type="domain" description="ADF-H" evidence="3">
    <location>
        <begin position="11"/>
        <end position="138"/>
    </location>
</feature>
<dbReference type="Proteomes" id="UP000818624">
    <property type="component" value="Chromosome 2"/>
</dbReference>
<comment type="subcellular location">
    <subcellularLocation>
        <location evidence="2">Cytoplasm</location>
    </subcellularLocation>
    <subcellularLocation>
        <location evidence="2">Nucleus</location>
    </subcellularLocation>
</comment>
<dbReference type="PANTHER" id="PTHR11249:SF2">
    <property type="entry name" value="GLIA MATURATION FACTOR"/>
    <property type="match status" value="1"/>
</dbReference>
<proteinExistence type="inferred from homology"/>
<dbReference type="InterPro" id="IPR011171">
    <property type="entry name" value="GMF"/>
</dbReference>
<dbReference type="Gene3D" id="3.40.20.10">
    <property type="entry name" value="Severin"/>
    <property type="match status" value="1"/>
</dbReference>
<dbReference type="CDD" id="cd11283">
    <property type="entry name" value="ADF_GMF-beta_like"/>
    <property type="match status" value="1"/>
</dbReference>
<evidence type="ECO:0000259" key="3">
    <source>
        <dbReference type="SMART" id="SM00102"/>
    </source>
</evidence>
<comment type="similarity">
    <text evidence="1 2">Belongs to the actin-binding proteins ADF family. GMF subfamily.</text>
</comment>
<evidence type="ECO:0000313" key="4">
    <source>
        <dbReference type="EMBL" id="WFD47926.1"/>
    </source>
</evidence>
<protein>
    <recommendedName>
        <fullName evidence="3">ADF-H domain-containing protein</fullName>
    </recommendedName>
</protein>
<dbReference type="PANTHER" id="PTHR11249">
    <property type="entry name" value="GLIAL FACTOR NATURATION FACTOR"/>
    <property type="match status" value="1"/>
</dbReference>
<accession>A0ABY8EQS9</accession>
<reference evidence="4 5" key="1">
    <citation type="journal article" date="2020" name="Elife">
        <title>Loss of centromere function drives karyotype evolution in closely related Malassezia species.</title>
        <authorList>
            <person name="Sankaranarayanan S.R."/>
            <person name="Ianiri G."/>
            <person name="Coelho M.A."/>
            <person name="Reza M.H."/>
            <person name="Thimmappa B.C."/>
            <person name="Ganguly P."/>
            <person name="Vadnala R.N."/>
            <person name="Sun S."/>
            <person name="Siddharthan R."/>
            <person name="Tellgren-Roth C."/>
            <person name="Dawson T.L."/>
            <person name="Heitman J."/>
            <person name="Sanyal K."/>
        </authorList>
    </citation>
    <scope>NUCLEOTIDE SEQUENCE [LARGE SCALE GENOMIC DNA]</scope>
    <source>
        <strain evidence="4">CBS14141</strain>
    </source>
</reference>
<sequence length="141" mass="15765">MSTATTVDIDPNLLKSLRDFRLSKRSSKNAALIAKIDKKKLLLEEEELLDPITPDDLAEELPEHSPRFVVLSYELRHSDGRISYPLVLIYWAPVSASMELSTLYASALSNFSTHADVGKVIDIRDGQLSNAVLDERLGARR</sequence>
<dbReference type="InterPro" id="IPR029006">
    <property type="entry name" value="ADF-H/Gelsolin-like_dom_sf"/>
</dbReference>
<dbReference type="InterPro" id="IPR002108">
    <property type="entry name" value="ADF-H"/>
</dbReference>
<evidence type="ECO:0000256" key="2">
    <source>
        <dbReference type="PIRNR" id="PIRNR001788"/>
    </source>
</evidence>
<organism evidence="4 5">
    <name type="scientific">Malassezia furfur</name>
    <name type="common">Pityriasis versicolor infection agent</name>
    <name type="synonym">Pityrosporum furfur</name>
    <dbReference type="NCBI Taxonomy" id="55194"/>
    <lineage>
        <taxon>Eukaryota</taxon>
        <taxon>Fungi</taxon>
        <taxon>Dikarya</taxon>
        <taxon>Basidiomycota</taxon>
        <taxon>Ustilaginomycotina</taxon>
        <taxon>Malasseziomycetes</taxon>
        <taxon>Malasseziales</taxon>
        <taxon>Malasseziaceae</taxon>
        <taxon>Malassezia</taxon>
    </lineage>
</organism>
<dbReference type="SMART" id="SM00102">
    <property type="entry name" value="ADF"/>
    <property type="match status" value="1"/>
</dbReference>
<keyword evidence="2" id="KW-0963">Cytoplasm</keyword>
<keyword evidence="5" id="KW-1185">Reference proteome</keyword>
<name>A0ABY8EQS9_MALFU</name>
<dbReference type="EMBL" id="CP046235">
    <property type="protein sequence ID" value="WFD47926.1"/>
    <property type="molecule type" value="Genomic_DNA"/>
</dbReference>
<gene>
    <name evidence="4" type="ORF">GLX27_002591</name>
</gene>
<dbReference type="Pfam" id="PF00241">
    <property type="entry name" value="Cofilin_ADF"/>
    <property type="match status" value="1"/>
</dbReference>
<evidence type="ECO:0000313" key="5">
    <source>
        <dbReference type="Proteomes" id="UP000818624"/>
    </source>
</evidence>
<keyword evidence="2" id="KW-0539">Nucleus</keyword>